<dbReference type="Proteomes" id="UP000054477">
    <property type="component" value="Unassembled WGS sequence"/>
</dbReference>
<evidence type="ECO:0000313" key="3">
    <source>
        <dbReference type="Proteomes" id="UP000054477"/>
    </source>
</evidence>
<accession>A0A0C9YAD3</accession>
<evidence type="ECO:0008006" key="4">
    <source>
        <dbReference type="Google" id="ProtNLM"/>
    </source>
</evidence>
<evidence type="ECO:0000256" key="1">
    <source>
        <dbReference type="SAM" id="Phobius"/>
    </source>
</evidence>
<dbReference type="CDD" id="cd11296">
    <property type="entry name" value="O-FucT_like"/>
    <property type="match status" value="1"/>
</dbReference>
<dbReference type="STRING" id="1095629.A0A0C9YAD3"/>
<dbReference type="OrthoDB" id="423313at2759"/>
<proteinExistence type="predicted"/>
<keyword evidence="3" id="KW-1185">Reference proteome</keyword>
<dbReference type="EMBL" id="KN838548">
    <property type="protein sequence ID" value="KIK07217.1"/>
    <property type="molecule type" value="Genomic_DNA"/>
</dbReference>
<protein>
    <recommendedName>
        <fullName evidence="4">Peptide-O-fucosyltransferase</fullName>
    </recommendedName>
</protein>
<keyword evidence="1" id="KW-1133">Transmembrane helix</keyword>
<gene>
    <name evidence="2" type="ORF">K443DRAFT_673478</name>
</gene>
<dbReference type="HOGENOM" id="CLU_032339_0_0_1"/>
<reference evidence="3" key="2">
    <citation type="submission" date="2015-01" db="EMBL/GenBank/DDBJ databases">
        <title>Evolutionary Origins and Diversification of the Mycorrhizal Mutualists.</title>
        <authorList>
            <consortium name="DOE Joint Genome Institute"/>
            <consortium name="Mycorrhizal Genomics Consortium"/>
            <person name="Kohler A."/>
            <person name="Kuo A."/>
            <person name="Nagy L.G."/>
            <person name="Floudas D."/>
            <person name="Copeland A."/>
            <person name="Barry K.W."/>
            <person name="Cichocki N."/>
            <person name="Veneault-Fourrey C."/>
            <person name="LaButti K."/>
            <person name="Lindquist E.A."/>
            <person name="Lipzen A."/>
            <person name="Lundell T."/>
            <person name="Morin E."/>
            <person name="Murat C."/>
            <person name="Riley R."/>
            <person name="Ohm R."/>
            <person name="Sun H."/>
            <person name="Tunlid A."/>
            <person name="Henrissat B."/>
            <person name="Grigoriev I.V."/>
            <person name="Hibbett D.S."/>
            <person name="Martin F."/>
        </authorList>
    </citation>
    <scope>NUCLEOTIDE SEQUENCE [LARGE SCALE GENOMIC DNA]</scope>
    <source>
        <strain evidence="3">LaAM-08-1</strain>
    </source>
</reference>
<keyword evidence="1" id="KW-0472">Membrane</keyword>
<keyword evidence="1" id="KW-0812">Transmembrane</keyword>
<dbReference type="Gene3D" id="3.40.50.11350">
    <property type="match status" value="1"/>
</dbReference>
<organism evidence="2 3">
    <name type="scientific">Laccaria amethystina LaAM-08-1</name>
    <dbReference type="NCBI Taxonomy" id="1095629"/>
    <lineage>
        <taxon>Eukaryota</taxon>
        <taxon>Fungi</taxon>
        <taxon>Dikarya</taxon>
        <taxon>Basidiomycota</taxon>
        <taxon>Agaricomycotina</taxon>
        <taxon>Agaricomycetes</taxon>
        <taxon>Agaricomycetidae</taxon>
        <taxon>Agaricales</taxon>
        <taxon>Agaricineae</taxon>
        <taxon>Hydnangiaceae</taxon>
        <taxon>Laccaria</taxon>
    </lineage>
</organism>
<sequence length="463" mass="53051">MILDDLLRQPRERRRLLLSTCIFLAVISFLGLLSSAVWTSQSTTFLFPDDPSPTPTHPALSEAAFDSTLLSSNFINGSPTPHFRDNLRPGMKYITSWISAGWTNDVMTYMNLIYLGIITERIPVIPMFIPTHIGGHVPPINFGEVFDIPRLRKALRIPIIEWHEIKNLSAHERDEIGCWSVWQAVQERDPEPRNSFLVDLLTLDISYTKAPTWIKLLPHFEHDPHASFWSLASLAFPEIRADNLLPPMPSRNEHVVLPPDEQLLCYDYLYYVCGNQPYEFDFDYSPAWRFVGQHMHWTPKLERLRDEYVKKAIGVEEAQATPPWIAIHMRHGDFATWCTGMALSDCFAPVSVIARRVEEVKKEILDRKGISVQHVIMTSDEKNATWWEEVTSQGWYRIDHSNTAELHGGWFPVLIDAAIQSGGLGFVGTDRSTMSILARRRTQAWQDGSHRIVRWGKLGADDH</sequence>
<evidence type="ECO:0000313" key="2">
    <source>
        <dbReference type="EMBL" id="KIK07217.1"/>
    </source>
</evidence>
<name>A0A0C9YAD3_9AGAR</name>
<feature type="transmembrane region" description="Helical" evidence="1">
    <location>
        <begin position="16"/>
        <end position="38"/>
    </location>
</feature>
<reference evidence="2 3" key="1">
    <citation type="submission" date="2014-04" db="EMBL/GenBank/DDBJ databases">
        <authorList>
            <consortium name="DOE Joint Genome Institute"/>
            <person name="Kuo A."/>
            <person name="Kohler A."/>
            <person name="Nagy L.G."/>
            <person name="Floudas D."/>
            <person name="Copeland A."/>
            <person name="Barry K.W."/>
            <person name="Cichocki N."/>
            <person name="Veneault-Fourrey C."/>
            <person name="LaButti K."/>
            <person name="Lindquist E.A."/>
            <person name="Lipzen A."/>
            <person name="Lundell T."/>
            <person name="Morin E."/>
            <person name="Murat C."/>
            <person name="Sun H."/>
            <person name="Tunlid A."/>
            <person name="Henrissat B."/>
            <person name="Grigoriev I.V."/>
            <person name="Hibbett D.S."/>
            <person name="Martin F."/>
            <person name="Nordberg H.P."/>
            <person name="Cantor M.N."/>
            <person name="Hua S.X."/>
        </authorList>
    </citation>
    <scope>NUCLEOTIDE SEQUENCE [LARGE SCALE GENOMIC DNA]</scope>
    <source>
        <strain evidence="2 3">LaAM-08-1</strain>
    </source>
</reference>
<dbReference type="AlphaFoldDB" id="A0A0C9YAD3"/>